<comment type="similarity">
    <text evidence="1">Belongs to the glycosyl hydrolase 25 family.</text>
</comment>
<dbReference type="AlphaFoldDB" id="A0AAW2Z806"/>
<dbReference type="PANTHER" id="PTHR23208:SF36">
    <property type="entry name" value="LYSOZYME-RELATED"/>
    <property type="match status" value="1"/>
</dbReference>
<proteinExistence type="inferred from homology"/>
<dbReference type="Gene3D" id="3.20.20.80">
    <property type="entry name" value="Glycosidases"/>
    <property type="match status" value="1"/>
</dbReference>
<dbReference type="GO" id="GO:0007165">
    <property type="term" value="P:signal transduction"/>
    <property type="evidence" value="ECO:0007669"/>
    <property type="project" value="TreeGrafter"/>
</dbReference>
<protein>
    <submittedName>
        <fullName evidence="4">GH family lysozyme</fullName>
    </submittedName>
</protein>
<comment type="caution">
    <text evidence="4">The sequence shown here is derived from an EMBL/GenBank/DDBJ whole genome shotgun (WGS) entry which is preliminary data.</text>
</comment>
<accession>A0AAW2Z806</accession>
<reference evidence="4 5" key="1">
    <citation type="submission" date="2024-03" db="EMBL/GenBank/DDBJ databases">
        <title>The Acrasis kona genome and developmental transcriptomes reveal deep origins of eukaryotic multicellular pathways.</title>
        <authorList>
            <person name="Sheikh S."/>
            <person name="Fu C.-J."/>
            <person name="Brown M.W."/>
            <person name="Baldauf S.L."/>
        </authorList>
    </citation>
    <scope>NUCLEOTIDE SEQUENCE [LARGE SCALE GENOMIC DNA]</scope>
    <source>
        <strain evidence="4 5">ATCC MYA-3509</strain>
    </source>
</reference>
<organism evidence="4 5">
    <name type="scientific">Acrasis kona</name>
    <dbReference type="NCBI Taxonomy" id="1008807"/>
    <lineage>
        <taxon>Eukaryota</taxon>
        <taxon>Discoba</taxon>
        <taxon>Heterolobosea</taxon>
        <taxon>Tetramitia</taxon>
        <taxon>Eutetramitia</taxon>
        <taxon>Acrasidae</taxon>
        <taxon>Acrasis</taxon>
    </lineage>
</organism>
<dbReference type="GO" id="GO:0003796">
    <property type="term" value="F:lysozyme activity"/>
    <property type="evidence" value="ECO:0007669"/>
    <property type="project" value="InterPro"/>
</dbReference>
<gene>
    <name evidence="4" type="ORF">AKO1_003597</name>
</gene>
<dbReference type="GO" id="GO:0016998">
    <property type="term" value="P:cell wall macromolecule catabolic process"/>
    <property type="evidence" value="ECO:0007669"/>
    <property type="project" value="InterPro"/>
</dbReference>
<evidence type="ECO:0000256" key="1">
    <source>
        <dbReference type="ARBA" id="ARBA00010646"/>
    </source>
</evidence>
<sequence length="214" mass="23933">MQNKLILLALSVFVVYANATLGLDLSFWQGDVSLNTWKCLRGSGYQFAIVQVWKQSGEPNPWAVSDIKRAYAAGFLHVDAYIFPKTSISPEDQVKRSIDLLRSQGAGNFGMIWIDVESKAAWGNCDQNVAYLNRLINQIKNMGVKPGIYSSSSQWSAIMCGRGGFSNIPLWYAHYDNNPSFSDFRSFGGWSKPAIKQYKGDTKQCGINIDANFY</sequence>
<dbReference type="GO" id="GO:0009253">
    <property type="term" value="P:peptidoglycan catabolic process"/>
    <property type="evidence" value="ECO:0007669"/>
    <property type="project" value="InterPro"/>
</dbReference>
<keyword evidence="5" id="KW-1185">Reference proteome</keyword>
<feature type="chain" id="PRO_5043351918" evidence="3">
    <location>
        <begin position="20"/>
        <end position="214"/>
    </location>
</feature>
<evidence type="ECO:0000313" key="5">
    <source>
        <dbReference type="Proteomes" id="UP001431209"/>
    </source>
</evidence>
<dbReference type="CDD" id="cd06416">
    <property type="entry name" value="GH25_Lys1-like"/>
    <property type="match status" value="1"/>
</dbReference>
<dbReference type="InterPro" id="IPR017853">
    <property type="entry name" value="GH"/>
</dbReference>
<evidence type="ECO:0000256" key="2">
    <source>
        <dbReference type="ARBA" id="ARBA00022729"/>
    </source>
</evidence>
<evidence type="ECO:0000256" key="3">
    <source>
        <dbReference type="SAM" id="SignalP"/>
    </source>
</evidence>
<dbReference type="SUPFAM" id="SSF51445">
    <property type="entry name" value="(Trans)glycosidases"/>
    <property type="match status" value="1"/>
</dbReference>
<dbReference type="InterPro" id="IPR002053">
    <property type="entry name" value="Glyco_hydro_25"/>
</dbReference>
<dbReference type="EMBL" id="JAOPGA020001073">
    <property type="protein sequence ID" value="KAL0484822.1"/>
    <property type="molecule type" value="Genomic_DNA"/>
</dbReference>
<evidence type="ECO:0000313" key="4">
    <source>
        <dbReference type="EMBL" id="KAL0484822.1"/>
    </source>
</evidence>
<dbReference type="PROSITE" id="PS51904">
    <property type="entry name" value="GLYCOSYL_HYDROL_F25_2"/>
    <property type="match status" value="1"/>
</dbReference>
<name>A0AAW2Z806_9EUKA</name>
<feature type="signal peptide" evidence="3">
    <location>
        <begin position="1"/>
        <end position="19"/>
    </location>
</feature>
<keyword evidence="2 3" id="KW-0732">Signal</keyword>
<dbReference type="Pfam" id="PF01183">
    <property type="entry name" value="Glyco_hydro_25"/>
    <property type="match status" value="1"/>
</dbReference>
<dbReference type="PANTHER" id="PTHR23208">
    <property type="entry name" value="LYSOZYME PROTEIN"/>
    <property type="match status" value="1"/>
</dbReference>
<dbReference type="Proteomes" id="UP001431209">
    <property type="component" value="Unassembled WGS sequence"/>
</dbReference>
<dbReference type="InterPro" id="IPR051595">
    <property type="entry name" value="GH25_Enzymes"/>
</dbReference>